<accession>X6NGB3</accession>
<keyword evidence="4" id="KW-1185">Reference proteome</keyword>
<evidence type="ECO:0000313" key="3">
    <source>
        <dbReference type="EMBL" id="ETO25031.1"/>
    </source>
</evidence>
<sequence length="537" mass="62223">MEQKENHGTYDIVGRRNVSLESDGVGTNLGNHPNAVGKEQDSGGVLMQGVLHRKRGKAVFGQKLWEPRYFQLSTHYLSAFRHQHDTTPERYVVLCLFDTMHKSFPLFPFYVTTERWKMFSMGWAYLCLEKDNDNRLNVYFGHDVLQLRGETAPLCQHWVTKLSEAKRRHRLAVRSHLQQMAIFGRCHEIYVLQMRMKKDVLDRMEQDKDKDKDNKVINKQFSDSNDNNNSNGNITLGYVSREHDKKGANNKTRKSISENKSQRVKRDVKIPLRLWAIDKEEFEVENSLSNSITFVQTIEKDPLNQKRTKNGHDHDNDHDHDHEQDKEEKQNNDNTASTQQNERRIIRPHLLRTVSCSGFLTFGQGSADNLHHEYYFVLDGDVLEYKYTPKDNAIIGMVSLDRIEKVVRERSSSSDGNNNGNDRQWHIIMSTFHSSDANTVQWWFESPSNSSLSHHKWIGMMKRGGKEARAIKWTMLNEYRKCVVKKGSLTNESKPPPILGKNKLPRKSIFVSNLSSNACMSMMENIPNKTNAETVKI</sequence>
<dbReference type="PROSITE" id="PS50003">
    <property type="entry name" value="PH_DOMAIN"/>
    <property type="match status" value="1"/>
</dbReference>
<reference evidence="3 4" key="1">
    <citation type="journal article" date="2013" name="Curr. Biol.">
        <title>The Genome of the Foraminiferan Reticulomyxa filosa.</title>
        <authorList>
            <person name="Glockner G."/>
            <person name="Hulsmann N."/>
            <person name="Schleicher M."/>
            <person name="Noegel A.A."/>
            <person name="Eichinger L."/>
            <person name="Gallinger C."/>
            <person name="Pawlowski J."/>
            <person name="Sierra R."/>
            <person name="Euteneuer U."/>
            <person name="Pillet L."/>
            <person name="Moustafa A."/>
            <person name="Platzer M."/>
            <person name="Groth M."/>
            <person name="Szafranski K."/>
            <person name="Schliwa M."/>
        </authorList>
    </citation>
    <scope>NUCLEOTIDE SEQUENCE [LARGE SCALE GENOMIC DNA]</scope>
</reference>
<gene>
    <name evidence="3" type="ORF">RFI_12105</name>
</gene>
<dbReference type="Gene3D" id="2.30.29.30">
    <property type="entry name" value="Pleckstrin-homology domain (PH domain)/Phosphotyrosine-binding domain (PTB)"/>
    <property type="match status" value="1"/>
</dbReference>
<evidence type="ECO:0000256" key="1">
    <source>
        <dbReference type="SAM" id="MobiDB-lite"/>
    </source>
</evidence>
<feature type="region of interest" description="Disordered" evidence="1">
    <location>
        <begin position="203"/>
        <end position="263"/>
    </location>
</feature>
<evidence type="ECO:0000259" key="2">
    <source>
        <dbReference type="PROSITE" id="PS50003"/>
    </source>
</evidence>
<dbReference type="AlphaFoldDB" id="X6NGB3"/>
<dbReference type="InterPro" id="IPR001849">
    <property type="entry name" value="PH_domain"/>
</dbReference>
<feature type="compositionally biased region" description="Low complexity" evidence="1">
    <location>
        <begin position="222"/>
        <end position="233"/>
    </location>
</feature>
<feature type="compositionally biased region" description="Basic and acidic residues" evidence="1">
    <location>
        <begin position="299"/>
        <end position="331"/>
    </location>
</feature>
<dbReference type="SUPFAM" id="SSF50729">
    <property type="entry name" value="PH domain-like"/>
    <property type="match status" value="2"/>
</dbReference>
<dbReference type="EMBL" id="ASPP01008780">
    <property type="protein sequence ID" value="ETO25031.1"/>
    <property type="molecule type" value="Genomic_DNA"/>
</dbReference>
<name>X6NGB3_RETFI</name>
<feature type="region of interest" description="Disordered" evidence="1">
    <location>
        <begin position="299"/>
        <end position="346"/>
    </location>
</feature>
<feature type="domain" description="PH" evidence="2">
    <location>
        <begin position="44"/>
        <end position="167"/>
    </location>
</feature>
<evidence type="ECO:0000313" key="4">
    <source>
        <dbReference type="Proteomes" id="UP000023152"/>
    </source>
</evidence>
<comment type="caution">
    <text evidence="3">The sequence shown here is derived from an EMBL/GenBank/DDBJ whole genome shotgun (WGS) entry which is preliminary data.</text>
</comment>
<dbReference type="Proteomes" id="UP000023152">
    <property type="component" value="Unassembled WGS sequence"/>
</dbReference>
<dbReference type="InterPro" id="IPR011993">
    <property type="entry name" value="PH-like_dom_sf"/>
</dbReference>
<feature type="compositionally biased region" description="Basic and acidic residues" evidence="1">
    <location>
        <begin position="203"/>
        <end position="216"/>
    </location>
</feature>
<organism evidence="3 4">
    <name type="scientific">Reticulomyxa filosa</name>
    <dbReference type="NCBI Taxonomy" id="46433"/>
    <lineage>
        <taxon>Eukaryota</taxon>
        <taxon>Sar</taxon>
        <taxon>Rhizaria</taxon>
        <taxon>Retaria</taxon>
        <taxon>Foraminifera</taxon>
        <taxon>Monothalamids</taxon>
        <taxon>Reticulomyxidae</taxon>
        <taxon>Reticulomyxa</taxon>
    </lineage>
</organism>
<dbReference type="SMART" id="SM00233">
    <property type="entry name" value="PH"/>
    <property type="match status" value="2"/>
</dbReference>
<protein>
    <recommendedName>
        <fullName evidence="2">PH domain-containing protein</fullName>
    </recommendedName>
</protein>
<proteinExistence type="predicted"/>